<protein>
    <recommendedName>
        <fullName evidence="7">2',3'-cyclic-nucleotide 2'-phosphodiesterase/3'-nucleotidase</fullName>
    </recommendedName>
</protein>
<dbReference type="Pfam" id="PF02872">
    <property type="entry name" value="5_nucleotid_C"/>
    <property type="match status" value="1"/>
</dbReference>
<reference evidence="5 6" key="1">
    <citation type="journal article" date="2014" name="Genome Announc.">
        <title>Draft Genome Sequences of Two Isolates of the Roseobacter Group, Sulfitobacter sp. Strains 3SOLIMAR09 and 1FIGIMAR09, from Harbors of Mallorca Island (Mediterranean Sea).</title>
        <authorList>
            <person name="Mas-Llado M."/>
            <person name="Pina-Villalonga J.M."/>
            <person name="Brunet-Galmes I."/>
            <person name="Nogales B."/>
            <person name="Bosch R."/>
        </authorList>
    </citation>
    <scope>NUCLEOTIDE SEQUENCE [LARGE SCALE GENOMIC DNA]</scope>
    <source>
        <strain evidence="5 6">1FIGIMAR09</strain>
    </source>
</reference>
<dbReference type="Gene3D" id="3.60.21.10">
    <property type="match status" value="1"/>
</dbReference>
<dbReference type="PANTHER" id="PTHR11575:SF6">
    <property type="entry name" value="2',3'-CYCLIC-NUCLEOTIDE 2'-PHOSPHODIESTERASE_3'-NUCLEOTIDASE"/>
    <property type="match status" value="1"/>
</dbReference>
<dbReference type="InterPro" id="IPR008334">
    <property type="entry name" value="5'-Nucleotdase_C"/>
</dbReference>
<dbReference type="EMBL" id="JEMU01000002">
    <property type="protein sequence ID" value="KAJ04645.1"/>
    <property type="molecule type" value="Genomic_DNA"/>
</dbReference>
<organism evidence="5 6">
    <name type="scientific">Sulfitobacter mediterraneus</name>
    <dbReference type="NCBI Taxonomy" id="83219"/>
    <lineage>
        <taxon>Bacteria</taxon>
        <taxon>Pseudomonadati</taxon>
        <taxon>Pseudomonadota</taxon>
        <taxon>Alphaproteobacteria</taxon>
        <taxon>Rhodobacterales</taxon>
        <taxon>Roseobacteraceae</taxon>
        <taxon>Sulfitobacter</taxon>
    </lineage>
</organism>
<keyword evidence="2" id="KW-0378">Hydrolase</keyword>
<gene>
    <name evidence="5" type="ORF">PM02_03380</name>
</gene>
<proteinExistence type="inferred from homology"/>
<dbReference type="PANTHER" id="PTHR11575">
    <property type="entry name" value="5'-NUCLEOTIDASE-RELATED"/>
    <property type="match status" value="1"/>
</dbReference>
<dbReference type="GO" id="GO:0000166">
    <property type="term" value="F:nucleotide binding"/>
    <property type="evidence" value="ECO:0007669"/>
    <property type="project" value="UniProtKB-KW"/>
</dbReference>
<dbReference type="PRINTS" id="PR01607">
    <property type="entry name" value="APYRASEFAMLY"/>
</dbReference>
<dbReference type="eggNOG" id="COG0737">
    <property type="taxonomic scope" value="Bacteria"/>
</dbReference>
<evidence type="ECO:0000259" key="4">
    <source>
        <dbReference type="Pfam" id="PF02872"/>
    </source>
</evidence>
<dbReference type="GO" id="GO:0030288">
    <property type="term" value="C:outer membrane-bounded periplasmic space"/>
    <property type="evidence" value="ECO:0007669"/>
    <property type="project" value="TreeGrafter"/>
</dbReference>
<comment type="similarity">
    <text evidence="2">Belongs to the 5'-nucleotidase family.</text>
</comment>
<accession>A0A061SXL7</accession>
<evidence type="ECO:0000259" key="3">
    <source>
        <dbReference type="Pfam" id="PF00149"/>
    </source>
</evidence>
<dbReference type="InterPro" id="IPR029052">
    <property type="entry name" value="Metallo-depent_PP-like"/>
</dbReference>
<dbReference type="AlphaFoldDB" id="A0A061SXL7"/>
<dbReference type="GO" id="GO:0016787">
    <property type="term" value="F:hydrolase activity"/>
    <property type="evidence" value="ECO:0007669"/>
    <property type="project" value="UniProtKB-KW"/>
</dbReference>
<evidence type="ECO:0000313" key="6">
    <source>
        <dbReference type="Proteomes" id="UP000027337"/>
    </source>
</evidence>
<sequence>MTAFDTAFSAPPLGPDDHRAPTVGLRILATTDLHLQLHGYDYNANTQGRHFGLAGLAPQIREARAEAQQNGMACVLFDNGDVLQGGALGAFLAAQPVTDKHPLIQALNTIGYDAIGVGNHDLDFGLPYLDAIADHLDMPMIASNLRGPAASTIQRSAIINVTAPSCGSNPAVPLKIGAISVLPRGTDQWNANVLSGQATVQDYHKIIHRAVPALRSAGADVIVLLAHLGSAEFHSETGANLALASIPGIDAVILGHTHETFPPSPSACDQNSPAGRIGGRPAIMPGHHGSHLGVLDITLQSGTDHRWRVCAHQAELRENKSAPCKNLLSASAQMHGLVRRHLEEPIGQLDHRVHNYFSFAAPTQTCALLAKAKRAAITDQLRGRANADLPVVVAVSAQTAGGRNGAENFVDIAPGPFLRRDLTALCPHDNEIWALRATGRDIRGWLEHAATVFQTLQPDKPDQMLLHPGTAPFHFLTMFGLYYAIDPAKPAGNRISKLRCDHGPLLASDAVVLVTDQFRAGGGGGYPAFDAQSVLVRHDVSLHSAVENMTSHDGMAGDLWKRPWALKTSVPAKAILQTAPRAKPYLHEIAHLNPMECGLSEEGFLQIRLSL</sequence>
<feature type="domain" description="5'-Nucleotidase C-terminal" evidence="4">
    <location>
        <begin position="361"/>
        <end position="530"/>
    </location>
</feature>
<dbReference type="Gene3D" id="3.90.780.10">
    <property type="entry name" value="5'-Nucleotidase, C-terminal domain"/>
    <property type="match status" value="1"/>
</dbReference>
<dbReference type="InterPro" id="IPR006179">
    <property type="entry name" value="5_nucleotidase/apyrase"/>
</dbReference>
<dbReference type="SUPFAM" id="SSF55816">
    <property type="entry name" value="5'-nucleotidase (syn. UDP-sugar hydrolase), C-terminal domain"/>
    <property type="match status" value="1"/>
</dbReference>
<keyword evidence="1" id="KW-0732">Signal</keyword>
<dbReference type="SUPFAM" id="SSF56300">
    <property type="entry name" value="Metallo-dependent phosphatases"/>
    <property type="match status" value="1"/>
</dbReference>
<dbReference type="RefSeq" id="WP_037905163.1">
    <property type="nucleotide sequence ID" value="NZ_JEMU01000002.1"/>
</dbReference>
<dbReference type="GO" id="GO:0009166">
    <property type="term" value="P:nucleotide catabolic process"/>
    <property type="evidence" value="ECO:0007669"/>
    <property type="project" value="InterPro"/>
</dbReference>
<dbReference type="InterPro" id="IPR004843">
    <property type="entry name" value="Calcineurin-like_PHP"/>
</dbReference>
<name>A0A061SXL7_9RHOB</name>
<evidence type="ECO:0000256" key="2">
    <source>
        <dbReference type="RuleBase" id="RU362119"/>
    </source>
</evidence>
<keyword evidence="2" id="KW-0547">Nucleotide-binding</keyword>
<dbReference type="InterPro" id="IPR036907">
    <property type="entry name" value="5'-Nucleotdase_C_sf"/>
</dbReference>
<dbReference type="Pfam" id="PF00149">
    <property type="entry name" value="Metallophos"/>
    <property type="match status" value="1"/>
</dbReference>
<dbReference type="Proteomes" id="UP000027337">
    <property type="component" value="Unassembled WGS sequence"/>
</dbReference>
<evidence type="ECO:0000313" key="5">
    <source>
        <dbReference type="EMBL" id="KAJ04645.1"/>
    </source>
</evidence>
<dbReference type="STRING" id="83219.PM02_03380"/>
<feature type="domain" description="Calcineurin-like phosphoesterase" evidence="3">
    <location>
        <begin position="25"/>
        <end position="259"/>
    </location>
</feature>
<comment type="caution">
    <text evidence="5">The sequence shown here is derived from an EMBL/GenBank/DDBJ whole genome shotgun (WGS) entry which is preliminary data.</text>
</comment>
<keyword evidence="6" id="KW-1185">Reference proteome</keyword>
<evidence type="ECO:0000256" key="1">
    <source>
        <dbReference type="ARBA" id="ARBA00022729"/>
    </source>
</evidence>
<evidence type="ECO:0008006" key="7">
    <source>
        <dbReference type="Google" id="ProtNLM"/>
    </source>
</evidence>